<gene>
    <name evidence="3" type="primary">LOC112685272</name>
</gene>
<evidence type="ECO:0000259" key="1">
    <source>
        <dbReference type="Pfam" id="PF14291"/>
    </source>
</evidence>
<dbReference type="Proteomes" id="UP000694846">
    <property type="component" value="Unplaced"/>
</dbReference>
<name>A0A8B8FQY1_9HEMI</name>
<dbReference type="OrthoDB" id="6596990at2759"/>
<evidence type="ECO:0000313" key="2">
    <source>
        <dbReference type="Proteomes" id="UP000694846"/>
    </source>
</evidence>
<dbReference type="PANTHER" id="PTHR45749:SF37">
    <property type="entry name" value="OS05G0311600 PROTEIN"/>
    <property type="match status" value="1"/>
</dbReference>
<organism evidence="2 3">
    <name type="scientific">Sipha flava</name>
    <name type="common">yellow sugarcane aphid</name>
    <dbReference type="NCBI Taxonomy" id="143950"/>
    <lineage>
        <taxon>Eukaryota</taxon>
        <taxon>Metazoa</taxon>
        <taxon>Ecdysozoa</taxon>
        <taxon>Arthropoda</taxon>
        <taxon>Hexapoda</taxon>
        <taxon>Insecta</taxon>
        <taxon>Pterygota</taxon>
        <taxon>Neoptera</taxon>
        <taxon>Paraneoptera</taxon>
        <taxon>Hemiptera</taxon>
        <taxon>Sternorrhyncha</taxon>
        <taxon>Aphidomorpha</taxon>
        <taxon>Aphidoidea</taxon>
        <taxon>Aphididae</taxon>
        <taxon>Sipha</taxon>
    </lineage>
</organism>
<dbReference type="RefSeq" id="XP_025412891.1">
    <property type="nucleotide sequence ID" value="XM_025557106.1"/>
</dbReference>
<dbReference type="GeneID" id="112685272"/>
<keyword evidence="2" id="KW-1185">Reference proteome</keyword>
<dbReference type="AlphaFoldDB" id="A0A8B8FQY1"/>
<evidence type="ECO:0000313" key="3">
    <source>
        <dbReference type="RefSeq" id="XP_025412891.1"/>
    </source>
</evidence>
<feature type="domain" description="DUF4371" evidence="1">
    <location>
        <begin position="145"/>
        <end position="358"/>
    </location>
</feature>
<dbReference type="Pfam" id="PF14291">
    <property type="entry name" value="DUF4371"/>
    <property type="match status" value="1"/>
</dbReference>
<dbReference type="PANTHER" id="PTHR45749">
    <property type="match status" value="1"/>
</dbReference>
<dbReference type="InterPro" id="IPR025398">
    <property type="entry name" value="DUF4371"/>
</dbReference>
<accession>A0A8B8FQY1</accession>
<protein>
    <submittedName>
        <fullName evidence="3">Zinc finger MYM-type protein 1-like</fullName>
    </submittedName>
</protein>
<reference evidence="3" key="1">
    <citation type="submission" date="2025-08" db="UniProtKB">
        <authorList>
            <consortium name="RefSeq"/>
        </authorList>
    </citation>
    <scope>IDENTIFICATION</scope>
    <source>
        <tissue evidence="3">Whole body</tissue>
    </source>
</reference>
<proteinExistence type="predicted"/>
<sequence>MIDIRNFLQKKRKIELSPSSINEGNHDIGNLSNLSTNSSNSSQQKEVPQLLHQLTVGANKLDIGLYLNSYVDDELRLKLLKDLWVPSKIYDFKKDFTNGSTRVFRIEWFALYPWLSYSAVSKGHYVAFVYYFDLEYIEVSKAHEISIWHKDAINASQHFLNSKERKQLSVHEQIDSAFNREIEENRVKLRSIISSILFCAKHDLPLRGKNDEGSVYTDLLQFRVESGDEVLNKHLKSGAKNALYISHEVQNELIKTCANVLRQNIIEEVKLSSVFSVLADETADISGTEQLSIGVRYLFYDVKFQKHKICEEFLGYSPLTKLDSKSIAKTIIEFLESCNLDLNRLVGQEYDGSATMAGI</sequence>